<dbReference type="Proteomes" id="UP001571476">
    <property type="component" value="Unassembled WGS sequence"/>
</dbReference>
<accession>A0ABV4SAL8</accession>
<dbReference type="EMBL" id="JBGOSP010000002">
    <property type="protein sequence ID" value="MFA3835368.1"/>
    <property type="molecule type" value="Genomic_DNA"/>
</dbReference>
<protein>
    <recommendedName>
        <fullName evidence="6">Major facilitator superfamily (MFS) profile domain-containing protein</fullName>
    </recommendedName>
</protein>
<gene>
    <name evidence="7" type="ORF">ACEG43_04085</name>
</gene>
<comment type="caution">
    <text evidence="7">The sequence shown here is derived from an EMBL/GenBank/DDBJ whole genome shotgun (WGS) entry which is preliminary data.</text>
</comment>
<evidence type="ECO:0000313" key="7">
    <source>
        <dbReference type="EMBL" id="MFA3835368.1"/>
    </source>
</evidence>
<sequence>MRMSGIFALGRTGMLVNGWRSDRRREARRHTAWAAAVGALGLMPAAVAQQAGSSLGLLAAPALSAAGTMGSIPVFWSLPPRFMSRTALAAGVALINSCANLAGYFAPRFLGGMKESTGSYGLGLFAIAGVELIGVVLIFVFIRKEPSAVAATAPDSGKTDAALS</sequence>
<evidence type="ECO:0000256" key="1">
    <source>
        <dbReference type="ARBA" id="ARBA00004651"/>
    </source>
</evidence>
<dbReference type="PROSITE" id="PS50850">
    <property type="entry name" value="MFS"/>
    <property type="match status" value="1"/>
</dbReference>
<organism evidence="7 8">
    <name type="scientific">Streptomyces aureus</name>
    <dbReference type="NCBI Taxonomy" id="193461"/>
    <lineage>
        <taxon>Bacteria</taxon>
        <taxon>Bacillati</taxon>
        <taxon>Actinomycetota</taxon>
        <taxon>Actinomycetes</taxon>
        <taxon>Kitasatosporales</taxon>
        <taxon>Streptomycetaceae</taxon>
        <taxon>Streptomyces</taxon>
    </lineage>
</organism>
<feature type="domain" description="Major facilitator superfamily (MFS) profile" evidence="6">
    <location>
        <begin position="1"/>
        <end position="146"/>
    </location>
</feature>
<reference evidence="7 8" key="1">
    <citation type="submission" date="2024-08" db="EMBL/GenBank/DDBJ databases">
        <title>Genome sequence of Streptomyces aureus CACIA-1.46HGO.</title>
        <authorList>
            <person name="Evangelista-Martinez Z."/>
        </authorList>
    </citation>
    <scope>NUCLEOTIDE SEQUENCE [LARGE SCALE GENOMIC DNA]</scope>
    <source>
        <strain evidence="7 8">CACIA-1.46HGO</strain>
    </source>
</reference>
<keyword evidence="2 5" id="KW-0812">Transmembrane</keyword>
<dbReference type="SUPFAM" id="SSF103473">
    <property type="entry name" value="MFS general substrate transporter"/>
    <property type="match status" value="1"/>
</dbReference>
<evidence type="ECO:0000313" key="8">
    <source>
        <dbReference type="Proteomes" id="UP001571476"/>
    </source>
</evidence>
<evidence type="ECO:0000256" key="4">
    <source>
        <dbReference type="ARBA" id="ARBA00023136"/>
    </source>
</evidence>
<evidence type="ECO:0000256" key="2">
    <source>
        <dbReference type="ARBA" id="ARBA00022692"/>
    </source>
</evidence>
<keyword evidence="3 5" id="KW-1133">Transmembrane helix</keyword>
<evidence type="ECO:0000256" key="5">
    <source>
        <dbReference type="SAM" id="Phobius"/>
    </source>
</evidence>
<keyword evidence="8" id="KW-1185">Reference proteome</keyword>
<dbReference type="InterPro" id="IPR020846">
    <property type="entry name" value="MFS_dom"/>
</dbReference>
<evidence type="ECO:0000259" key="6">
    <source>
        <dbReference type="PROSITE" id="PS50850"/>
    </source>
</evidence>
<feature type="transmembrane region" description="Helical" evidence="5">
    <location>
        <begin position="118"/>
        <end position="142"/>
    </location>
</feature>
<keyword evidence="4 5" id="KW-0472">Membrane</keyword>
<feature type="transmembrane region" description="Helical" evidence="5">
    <location>
        <begin position="58"/>
        <end position="76"/>
    </location>
</feature>
<dbReference type="Gene3D" id="1.20.1250.20">
    <property type="entry name" value="MFS general substrate transporter like domains"/>
    <property type="match status" value="1"/>
</dbReference>
<name>A0ABV4SAL8_9ACTN</name>
<comment type="subcellular location">
    <subcellularLocation>
        <location evidence="1">Cell membrane</location>
        <topology evidence="1">Multi-pass membrane protein</topology>
    </subcellularLocation>
</comment>
<proteinExistence type="predicted"/>
<dbReference type="InterPro" id="IPR036259">
    <property type="entry name" value="MFS_trans_sf"/>
</dbReference>
<evidence type="ECO:0000256" key="3">
    <source>
        <dbReference type="ARBA" id="ARBA00022989"/>
    </source>
</evidence>
<feature type="transmembrane region" description="Helical" evidence="5">
    <location>
        <begin position="88"/>
        <end position="106"/>
    </location>
</feature>
<dbReference type="RefSeq" id="WP_372561383.1">
    <property type="nucleotide sequence ID" value="NZ_JBGOSP010000002.1"/>
</dbReference>